<dbReference type="Proteomes" id="UP000178129">
    <property type="component" value="Unassembled WGS sequence"/>
</dbReference>
<feature type="compositionally biased region" description="Polar residues" evidence="7">
    <location>
        <begin position="269"/>
        <end position="286"/>
    </location>
</feature>
<dbReference type="InParanoid" id="A0A1E1LJE7"/>
<evidence type="ECO:0000313" key="8">
    <source>
        <dbReference type="EMBL" id="CZT10574.1"/>
    </source>
</evidence>
<keyword evidence="4" id="KW-0819">tRNA processing</keyword>
<dbReference type="AlphaFoldDB" id="A0A1E1LJE7"/>
<dbReference type="EMBL" id="FJUW01000056">
    <property type="protein sequence ID" value="CZT10574.1"/>
    <property type="molecule type" value="Genomic_DNA"/>
</dbReference>
<gene>
    <name evidence="8" type="ORF">RCO7_07534</name>
</gene>
<evidence type="ECO:0000256" key="4">
    <source>
        <dbReference type="ARBA" id="ARBA00022694"/>
    </source>
</evidence>
<dbReference type="GO" id="GO:0030488">
    <property type="term" value="P:tRNA methylation"/>
    <property type="evidence" value="ECO:0007669"/>
    <property type="project" value="InterPro"/>
</dbReference>
<evidence type="ECO:0000256" key="5">
    <source>
        <dbReference type="ARBA" id="ARBA00023242"/>
    </source>
</evidence>
<evidence type="ECO:0000256" key="3">
    <source>
        <dbReference type="ARBA" id="ARBA00021704"/>
    </source>
</evidence>
<comment type="subcellular location">
    <subcellularLocation>
        <location evidence="1">Nucleus</location>
    </subcellularLocation>
</comment>
<accession>A0A1E1LJE7</accession>
<feature type="region of interest" description="Disordered" evidence="7">
    <location>
        <begin position="550"/>
        <end position="573"/>
    </location>
</feature>
<evidence type="ECO:0000313" key="9">
    <source>
        <dbReference type="Proteomes" id="UP000178129"/>
    </source>
</evidence>
<dbReference type="PANTHER" id="PTHR12945:SF0">
    <property type="entry name" value="TRNA (ADENINE(58)-N(1))-METHYLTRANSFERASE NON-CATALYTIC SUBUNIT TRM6"/>
    <property type="match status" value="1"/>
</dbReference>
<organism evidence="8 9">
    <name type="scientific">Rhynchosporium graminicola</name>
    <dbReference type="NCBI Taxonomy" id="2792576"/>
    <lineage>
        <taxon>Eukaryota</taxon>
        <taxon>Fungi</taxon>
        <taxon>Dikarya</taxon>
        <taxon>Ascomycota</taxon>
        <taxon>Pezizomycotina</taxon>
        <taxon>Leotiomycetes</taxon>
        <taxon>Helotiales</taxon>
        <taxon>Ploettnerulaceae</taxon>
        <taxon>Rhynchosporium</taxon>
    </lineage>
</organism>
<keyword evidence="9" id="KW-1185">Reference proteome</keyword>
<evidence type="ECO:0000256" key="2">
    <source>
        <dbReference type="ARBA" id="ARBA00008320"/>
    </source>
</evidence>
<dbReference type="FunCoup" id="A0A1E1LJE7">
    <property type="interactions" value="941"/>
</dbReference>
<comment type="caution">
    <text evidence="8">The sequence shown here is derived from an EMBL/GenBank/DDBJ whole genome shotgun (WGS) entry which is preliminary data.</text>
</comment>
<keyword evidence="8" id="KW-0396">Initiation factor</keyword>
<dbReference type="GO" id="GO:0003743">
    <property type="term" value="F:translation initiation factor activity"/>
    <property type="evidence" value="ECO:0007669"/>
    <property type="project" value="UniProtKB-KW"/>
</dbReference>
<feature type="compositionally biased region" description="Basic and acidic residues" evidence="7">
    <location>
        <begin position="287"/>
        <end position="297"/>
    </location>
</feature>
<reference evidence="9" key="1">
    <citation type="submission" date="2016-03" db="EMBL/GenBank/DDBJ databases">
        <authorList>
            <person name="Ploux O."/>
        </authorList>
    </citation>
    <scope>NUCLEOTIDE SEQUENCE [LARGE SCALE GENOMIC DNA]</scope>
    <source>
        <strain evidence="9">UK7</strain>
    </source>
</reference>
<dbReference type="Pfam" id="PF04189">
    <property type="entry name" value="Gcd10p"/>
    <property type="match status" value="1"/>
</dbReference>
<evidence type="ECO:0000256" key="1">
    <source>
        <dbReference type="ARBA" id="ARBA00004123"/>
    </source>
</evidence>
<dbReference type="GO" id="GO:0031515">
    <property type="term" value="C:tRNA (m1A) methyltransferase complex"/>
    <property type="evidence" value="ECO:0007669"/>
    <property type="project" value="InterPro"/>
</dbReference>
<dbReference type="STRING" id="914237.A0A1E1LJE7"/>
<evidence type="ECO:0000256" key="6">
    <source>
        <dbReference type="ARBA" id="ARBA00032319"/>
    </source>
</evidence>
<keyword evidence="5" id="KW-0539">Nucleus</keyword>
<sequence>MHALVEPNAWVVLRLPSDTLKILQIAPNTIVSLGKYGTFSSNLLLGRPYNKTYELLDRTAGQKDSDLRIVPASELHADTIAEEVAAAKQASGIGKEGEENVVIGGDGVEFQLVGENGEVIMRSNRETIDDAAQQTLTMTEIEELKREGTGAGKDLIAKLMASHLGIEQKTAFSLAKYKLTKTKKYLRRFTVLPVDVPMLIRWVMEEKDAGRIMEMREEMCALVGSWANVHWAEAIDGISSGGRWLVIDETGGLLVAALAERMGILHPEYTTSAPNGTSSTNPAQSTEGEHPEIEGESTKPAYTERALATSNTITLIHNNAQPNLSLLKYFSYDPTTSTPTNPDHPLSTHLHPISWLQLISPSEDTTYSTSIPPLSPSTLSTLKSGKRGTYYRKQRRHNKIKQIVDSTLDGGFDGLVIASHMDPVSILRHTIPLLRGGATIAIYASTIEPLVTLSDAYSTSRRTAFIQAPPESFLSLPPESSIHWPGDEDFPLNPTLLLNTAVQSARIREWQVLPGRTHPVMTGKGGAEGYLFTGVRVIPAQGRVEARGKFARKKNNTGTKGLSEENGEDASLSSTVQIEAVVANGEKRGLDESESESAVKASKRAKLDDELVI</sequence>
<name>A0A1E1LJE7_9HELO</name>
<proteinExistence type="inferred from homology"/>
<dbReference type="InterPro" id="IPR017423">
    <property type="entry name" value="TRM6"/>
</dbReference>
<dbReference type="PANTHER" id="PTHR12945">
    <property type="entry name" value="TRANSLATION INITIATION FACTOR EIF3-RELATED"/>
    <property type="match status" value="1"/>
</dbReference>
<keyword evidence="8" id="KW-0648">Protein biosynthesis</keyword>
<comment type="similarity">
    <text evidence="2">Belongs to the TRM6/GCD10 family.</text>
</comment>
<feature type="region of interest" description="Disordered" evidence="7">
    <location>
        <begin position="268"/>
        <end position="299"/>
    </location>
</feature>
<protein>
    <recommendedName>
        <fullName evidence="3">tRNA (adenine(58)-N(1))-methyltransferase non-catalytic subunit TRM6</fullName>
    </recommendedName>
    <alternativeName>
        <fullName evidence="6">tRNA(m1A58)-methyltransferase subunit TRM6</fullName>
    </alternativeName>
</protein>
<dbReference type="GO" id="GO:0005634">
    <property type="term" value="C:nucleus"/>
    <property type="evidence" value="ECO:0007669"/>
    <property type="project" value="UniProtKB-SubCell"/>
</dbReference>
<evidence type="ECO:0000256" key="7">
    <source>
        <dbReference type="SAM" id="MobiDB-lite"/>
    </source>
</evidence>